<name>A0A0D0BHN3_9AGAM</name>
<dbReference type="GO" id="GO:0034272">
    <property type="term" value="C:phosphatidylinositol 3-kinase complex, class III, type II"/>
    <property type="evidence" value="ECO:0007669"/>
    <property type="project" value="TreeGrafter"/>
</dbReference>
<protein>
    <recommendedName>
        <fullName evidence="5">Phosphatase 2A Regulatory Subunit A helical domain-containing protein</fullName>
    </recommendedName>
</protein>
<dbReference type="Pfam" id="PF22956">
    <property type="entry name" value="VPS15-like_hel"/>
    <property type="match status" value="1"/>
</dbReference>
<dbReference type="InterPro" id="IPR016024">
    <property type="entry name" value="ARM-type_fold"/>
</dbReference>
<dbReference type="AlphaFoldDB" id="A0A0D0BHN3"/>
<evidence type="ECO:0000256" key="4">
    <source>
        <dbReference type="SAM" id="MobiDB-lite"/>
    </source>
</evidence>
<dbReference type="EMBL" id="KN835231">
    <property type="protein sequence ID" value="KIK42693.1"/>
    <property type="molecule type" value="Genomic_DNA"/>
</dbReference>
<evidence type="ECO:0000313" key="6">
    <source>
        <dbReference type="EMBL" id="KIK42693.1"/>
    </source>
</evidence>
<feature type="region of interest" description="Disordered" evidence="4">
    <location>
        <begin position="1"/>
        <end position="20"/>
    </location>
</feature>
<dbReference type="SUPFAM" id="SSF48371">
    <property type="entry name" value="ARM repeat"/>
    <property type="match status" value="1"/>
</dbReference>
<dbReference type="InterPro" id="IPR011989">
    <property type="entry name" value="ARM-like"/>
</dbReference>
<evidence type="ECO:0000256" key="2">
    <source>
        <dbReference type="ARBA" id="ARBA00022737"/>
    </source>
</evidence>
<dbReference type="GO" id="GO:0071561">
    <property type="term" value="C:nucleus-vacuole junction"/>
    <property type="evidence" value="ECO:0007669"/>
    <property type="project" value="TreeGrafter"/>
</dbReference>
<dbReference type="Gene3D" id="1.25.10.10">
    <property type="entry name" value="Leucine-rich Repeat Variant"/>
    <property type="match status" value="1"/>
</dbReference>
<reference evidence="7" key="2">
    <citation type="submission" date="2015-01" db="EMBL/GenBank/DDBJ databases">
        <title>Evolutionary Origins and Diversification of the Mycorrhizal Mutualists.</title>
        <authorList>
            <consortium name="DOE Joint Genome Institute"/>
            <consortium name="Mycorrhizal Genomics Consortium"/>
            <person name="Kohler A."/>
            <person name="Kuo A."/>
            <person name="Nagy L.G."/>
            <person name="Floudas D."/>
            <person name="Copeland A."/>
            <person name="Barry K.W."/>
            <person name="Cichocki N."/>
            <person name="Veneault-Fourrey C."/>
            <person name="LaButti K."/>
            <person name="Lindquist E.A."/>
            <person name="Lipzen A."/>
            <person name="Lundell T."/>
            <person name="Morin E."/>
            <person name="Murat C."/>
            <person name="Riley R."/>
            <person name="Ohm R."/>
            <person name="Sun H."/>
            <person name="Tunlid A."/>
            <person name="Henrissat B."/>
            <person name="Grigoriev I.V."/>
            <person name="Hibbett D.S."/>
            <person name="Martin F."/>
        </authorList>
    </citation>
    <scope>NUCLEOTIDE SEQUENCE [LARGE SCALE GENOMIC DNA]</scope>
    <source>
        <strain evidence="7">UH-Slu-Lm8-n1</strain>
    </source>
</reference>
<feature type="domain" description="Phosphatase 2A Regulatory Subunit A helical" evidence="5">
    <location>
        <begin position="29"/>
        <end position="143"/>
    </location>
</feature>
<evidence type="ECO:0000256" key="1">
    <source>
        <dbReference type="ARBA" id="ARBA00022527"/>
    </source>
</evidence>
<keyword evidence="7" id="KW-1185">Reference proteome</keyword>
<feature type="non-terminal residue" evidence="6">
    <location>
        <position position="143"/>
    </location>
</feature>
<dbReference type="GO" id="GO:0034271">
    <property type="term" value="C:phosphatidylinositol 3-kinase complex, class III, type I"/>
    <property type="evidence" value="ECO:0007669"/>
    <property type="project" value="TreeGrafter"/>
</dbReference>
<dbReference type="InterPro" id="IPR021133">
    <property type="entry name" value="HEAT_type_2"/>
</dbReference>
<keyword evidence="1" id="KW-0418">Kinase</keyword>
<evidence type="ECO:0000259" key="5">
    <source>
        <dbReference type="Pfam" id="PF22956"/>
    </source>
</evidence>
<keyword evidence="2" id="KW-0677">Repeat</keyword>
<feature type="repeat" description="HEAT" evidence="3">
    <location>
        <begin position="113"/>
        <end position="143"/>
    </location>
</feature>
<dbReference type="PANTHER" id="PTHR17583:SF0">
    <property type="entry name" value="PHOSPHOINOSITIDE 3-KINASE REGULATORY SUBUNIT 4"/>
    <property type="match status" value="1"/>
</dbReference>
<keyword evidence="1" id="KW-0723">Serine/threonine-protein kinase</keyword>
<evidence type="ECO:0000313" key="7">
    <source>
        <dbReference type="Proteomes" id="UP000054485"/>
    </source>
</evidence>
<dbReference type="PROSITE" id="PS50077">
    <property type="entry name" value="HEAT_REPEAT"/>
    <property type="match status" value="1"/>
</dbReference>
<dbReference type="GO" id="GO:0016236">
    <property type="term" value="P:macroautophagy"/>
    <property type="evidence" value="ECO:0007669"/>
    <property type="project" value="InterPro"/>
</dbReference>
<reference evidence="6 7" key="1">
    <citation type="submission" date="2014-04" db="EMBL/GenBank/DDBJ databases">
        <authorList>
            <consortium name="DOE Joint Genome Institute"/>
            <person name="Kuo A."/>
            <person name="Ruytinx J."/>
            <person name="Rineau F."/>
            <person name="Colpaert J."/>
            <person name="Kohler A."/>
            <person name="Nagy L.G."/>
            <person name="Floudas D."/>
            <person name="Copeland A."/>
            <person name="Barry K.W."/>
            <person name="Cichocki N."/>
            <person name="Veneault-Fourrey C."/>
            <person name="LaButti K."/>
            <person name="Lindquist E.A."/>
            <person name="Lipzen A."/>
            <person name="Lundell T."/>
            <person name="Morin E."/>
            <person name="Murat C."/>
            <person name="Sun H."/>
            <person name="Tunlid A."/>
            <person name="Henrissat B."/>
            <person name="Grigoriev I.V."/>
            <person name="Hibbett D.S."/>
            <person name="Martin F."/>
            <person name="Nordberg H.P."/>
            <person name="Cantor M.N."/>
            <person name="Hua S.X."/>
        </authorList>
    </citation>
    <scope>NUCLEOTIDE SEQUENCE [LARGE SCALE GENOMIC DNA]</scope>
    <source>
        <strain evidence="6 7">UH-Slu-Lm8-n1</strain>
    </source>
</reference>
<dbReference type="InterPro" id="IPR055231">
    <property type="entry name" value="2AA_helical"/>
</dbReference>
<dbReference type="GO" id="GO:0005770">
    <property type="term" value="C:late endosome"/>
    <property type="evidence" value="ECO:0007669"/>
    <property type="project" value="TreeGrafter"/>
</dbReference>
<dbReference type="GO" id="GO:0045324">
    <property type="term" value="P:late endosome to vacuole transport"/>
    <property type="evidence" value="ECO:0007669"/>
    <property type="project" value="InterPro"/>
</dbReference>
<gene>
    <name evidence="6" type="ORF">CY34DRAFT_68042</name>
</gene>
<dbReference type="GO" id="GO:0006623">
    <property type="term" value="P:protein targeting to vacuole"/>
    <property type="evidence" value="ECO:0007669"/>
    <property type="project" value="TreeGrafter"/>
</dbReference>
<dbReference type="InterPro" id="IPR045162">
    <property type="entry name" value="Vps15-like"/>
</dbReference>
<organism evidence="6 7">
    <name type="scientific">Suillus luteus UH-Slu-Lm8-n1</name>
    <dbReference type="NCBI Taxonomy" id="930992"/>
    <lineage>
        <taxon>Eukaryota</taxon>
        <taxon>Fungi</taxon>
        <taxon>Dikarya</taxon>
        <taxon>Basidiomycota</taxon>
        <taxon>Agaricomycotina</taxon>
        <taxon>Agaricomycetes</taxon>
        <taxon>Agaricomycetidae</taxon>
        <taxon>Boletales</taxon>
        <taxon>Suillineae</taxon>
        <taxon>Suillaceae</taxon>
        <taxon>Suillus</taxon>
    </lineage>
</organism>
<keyword evidence="1" id="KW-0808">Transferase</keyword>
<accession>A0A0D0BHN3</accession>
<dbReference type="HOGENOM" id="CLU_1810887_0_0_1"/>
<sequence>DVFPVSMHIPSHSSNGHPTPAEDGPALILLSLVLANIRNCLLPSSRLRALDILIALSTRLTDEAKPDRAVPYIIELLRDEAAVVRAAVRTLVQILTQVNVITPSNASIVPEYIIPNVRYLVQDPEVSVRAMYAQCIAPLAQTA</sequence>
<dbReference type="Proteomes" id="UP000054485">
    <property type="component" value="Unassembled WGS sequence"/>
</dbReference>
<dbReference type="GO" id="GO:0004674">
    <property type="term" value="F:protein serine/threonine kinase activity"/>
    <property type="evidence" value="ECO:0007669"/>
    <property type="project" value="UniProtKB-KW"/>
</dbReference>
<evidence type="ECO:0000256" key="3">
    <source>
        <dbReference type="PROSITE-ProRule" id="PRU00103"/>
    </source>
</evidence>
<dbReference type="PANTHER" id="PTHR17583">
    <property type="entry name" value="PHOSPHOINOSITIDE 3-KINASE REGULATORY SUBUNIT 4"/>
    <property type="match status" value="1"/>
</dbReference>
<dbReference type="OrthoDB" id="242910at2759"/>
<dbReference type="InParanoid" id="A0A0D0BHN3"/>
<proteinExistence type="predicted"/>
<feature type="non-terminal residue" evidence="6">
    <location>
        <position position="1"/>
    </location>
</feature>
<dbReference type="STRING" id="930992.A0A0D0BHN3"/>